<protein>
    <recommendedName>
        <fullName evidence="1">Major tropism determinant second domain-containing protein</fullName>
    </recommendedName>
</protein>
<dbReference type="SUPFAM" id="SSF56436">
    <property type="entry name" value="C-type lectin-like"/>
    <property type="match status" value="1"/>
</dbReference>
<gene>
    <name evidence="2" type="ORF">CEG14_05785</name>
</gene>
<proteinExistence type="predicted"/>
<dbReference type="SUPFAM" id="SSF141658">
    <property type="entry name" value="Bacteriophage trimeric proteins domain"/>
    <property type="match status" value="1"/>
</dbReference>
<accession>A0A261SPH7</accession>
<evidence type="ECO:0000313" key="2">
    <source>
        <dbReference type="EMBL" id="OZI39045.1"/>
    </source>
</evidence>
<dbReference type="AlphaFoldDB" id="A0A261SPH7"/>
<name>A0A261SPH7_9BORD</name>
<dbReference type="EMBL" id="NEVL01000002">
    <property type="protein sequence ID" value="OZI39045.1"/>
    <property type="molecule type" value="Genomic_DNA"/>
</dbReference>
<reference evidence="2 3" key="1">
    <citation type="submission" date="2017-05" db="EMBL/GenBank/DDBJ databases">
        <title>Complete and WGS of Bordetella genogroups.</title>
        <authorList>
            <person name="Spilker T."/>
            <person name="LiPuma J."/>
        </authorList>
    </citation>
    <scope>NUCLEOTIDE SEQUENCE [LARGE SCALE GENOMIC DNA]</scope>
    <source>
        <strain evidence="2 3">AU17610</strain>
    </source>
</reference>
<dbReference type="InterPro" id="IPR042095">
    <property type="entry name" value="SUMF_sf"/>
</dbReference>
<evidence type="ECO:0000313" key="3">
    <source>
        <dbReference type="Proteomes" id="UP000217005"/>
    </source>
</evidence>
<sequence length="343" mass="36478">MMISIKKADPFTPAFILSGGTLSVRPGLEVSVGSYVFNVSTYTPVALPTTMVAGTDYAVWASPLGFEASPSFDSAPSMGAEIVGGFHYAPGGNATDVNTGGNATPQISPYSIWDLNFRPRCANARGMVLVADSFWTDIYLLGVDHIVNGTSRNGVVIADGGEPPRRPLTCGGNGVAKAALDWWMANEIMISHGKKLLSYEEACTAFFGAREGVPRGNDPVTTGLATTNTASYAHDYMMTSKWGVIQATGCQWVWGRELGYSVGASPYDGSPRTPQIKPDFYAMSDSRGVLIQDTETATRGALLGGKWNASVGQPGSRCLDWADGVQLTSISISARGRADHWIR</sequence>
<evidence type="ECO:0000259" key="1">
    <source>
        <dbReference type="Pfam" id="PF21916"/>
    </source>
</evidence>
<dbReference type="Gene3D" id="3.90.1580.10">
    <property type="entry name" value="paralog of FGE (formylglycine-generating enzyme)"/>
    <property type="match status" value="1"/>
</dbReference>
<dbReference type="RefSeq" id="WP_094825419.1">
    <property type="nucleotide sequence ID" value="NZ_NEVL01000002.1"/>
</dbReference>
<dbReference type="InterPro" id="IPR054114">
    <property type="entry name" value="Mtd_2nd"/>
</dbReference>
<dbReference type="Proteomes" id="UP000217005">
    <property type="component" value="Unassembled WGS sequence"/>
</dbReference>
<dbReference type="InterPro" id="IPR016187">
    <property type="entry name" value="CTDL_fold"/>
</dbReference>
<organism evidence="2 3">
    <name type="scientific">Bordetella genomosp. 1</name>
    <dbReference type="NCBI Taxonomy" id="1395607"/>
    <lineage>
        <taxon>Bacteria</taxon>
        <taxon>Pseudomonadati</taxon>
        <taxon>Pseudomonadota</taxon>
        <taxon>Betaproteobacteria</taxon>
        <taxon>Burkholderiales</taxon>
        <taxon>Alcaligenaceae</taxon>
        <taxon>Bordetella</taxon>
    </lineage>
</organism>
<comment type="caution">
    <text evidence="2">The sequence shown here is derived from an EMBL/GenBank/DDBJ whole genome shotgun (WGS) entry which is preliminary data.</text>
</comment>
<dbReference type="Gene3D" id="2.80.20.10">
    <property type="entry name" value="Tail fiber receptor-binding protein"/>
    <property type="match status" value="1"/>
</dbReference>
<feature type="domain" description="Major tropism determinant second" evidence="1">
    <location>
        <begin position="21"/>
        <end position="114"/>
    </location>
</feature>
<dbReference type="OrthoDB" id="9770334at2"/>
<dbReference type="Pfam" id="PF21916">
    <property type="entry name" value="mtd_2nd"/>
    <property type="match status" value="1"/>
</dbReference>